<dbReference type="VEuPathDB" id="FungiDB:RhiirFUN_004560"/>
<feature type="region of interest" description="Disordered" evidence="1">
    <location>
        <begin position="1"/>
        <end position="29"/>
    </location>
</feature>
<evidence type="ECO:0000256" key="1">
    <source>
        <dbReference type="SAM" id="MobiDB-lite"/>
    </source>
</evidence>
<gene>
    <name evidence="2" type="ORF">GLOIN_2v602572</name>
</gene>
<accession>A0A2P4PB74</accession>
<sequence length="192" mass="20530">MFAPRSSRPLTVASYPQNNRLRRKKKGENAAPAIELERILGLTASKPTSMATAPSLDLVAYAAGSVVVLYNHKKNKQVGFLHASSTASPSPLSNQANSASWSNAFPNRHTIAGDVTINPLGSLGLIDPSVASSNNASSSSKKTPVSNKAKPISCVAFSPDGNFLAVGEVLYRVKIICVRRTLHRMIYIVTRI</sequence>
<organism evidence="2 3">
    <name type="scientific">Rhizophagus irregularis (strain DAOM 181602 / DAOM 197198 / MUCL 43194)</name>
    <name type="common">Arbuscular mycorrhizal fungus</name>
    <name type="synonym">Glomus intraradices</name>
    <dbReference type="NCBI Taxonomy" id="747089"/>
    <lineage>
        <taxon>Eukaryota</taxon>
        <taxon>Fungi</taxon>
        <taxon>Fungi incertae sedis</taxon>
        <taxon>Mucoromycota</taxon>
        <taxon>Glomeromycotina</taxon>
        <taxon>Glomeromycetes</taxon>
        <taxon>Glomerales</taxon>
        <taxon>Glomeraceae</taxon>
        <taxon>Rhizophagus</taxon>
    </lineage>
</organism>
<dbReference type="SUPFAM" id="SSF50978">
    <property type="entry name" value="WD40 repeat-like"/>
    <property type="match status" value="1"/>
</dbReference>
<dbReference type="EMBL" id="AUPC02000293">
    <property type="protein sequence ID" value="POG62633.1"/>
    <property type="molecule type" value="Genomic_DNA"/>
</dbReference>
<evidence type="ECO:0008006" key="4">
    <source>
        <dbReference type="Google" id="ProtNLM"/>
    </source>
</evidence>
<dbReference type="AlphaFoldDB" id="A0A2P4PB74"/>
<protein>
    <recommendedName>
        <fullName evidence="4">Anaphase-promoting complex subunit 4 WD40 domain-containing protein</fullName>
    </recommendedName>
</protein>
<dbReference type="Gene3D" id="2.130.10.10">
    <property type="entry name" value="YVTN repeat-like/Quinoprotein amine dehydrogenase"/>
    <property type="match status" value="1"/>
</dbReference>
<dbReference type="InterPro" id="IPR052779">
    <property type="entry name" value="WDR62"/>
</dbReference>
<comment type="caution">
    <text evidence="2">The sequence shown here is derived from an EMBL/GenBank/DDBJ whole genome shotgun (WGS) entry which is preliminary data.</text>
</comment>
<dbReference type="InterPro" id="IPR036322">
    <property type="entry name" value="WD40_repeat_dom_sf"/>
</dbReference>
<dbReference type="PANTHER" id="PTHR45589">
    <property type="entry name" value="WD REPEAT DOMAIN 62, ISOFORM G"/>
    <property type="match status" value="1"/>
</dbReference>
<proteinExistence type="predicted"/>
<reference evidence="2 3" key="2">
    <citation type="journal article" date="2018" name="New Phytol.">
        <title>High intraspecific genome diversity in the model arbuscular mycorrhizal symbiont Rhizophagus irregularis.</title>
        <authorList>
            <person name="Chen E.C.H."/>
            <person name="Morin E."/>
            <person name="Beaudet D."/>
            <person name="Noel J."/>
            <person name="Yildirir G."/>
            <person name="Ndikumana S."/>
            <person name="Charron P."/>
            <person name="St-Onge C."/>
            <person name="Giorgi J."/>
            <person name="Kruger M."/>
            <person name="Marton T."/>
            <person name="Ropars J."/>
            <person name="Grigoriev I.V."/>
            <person name="Hainaut M."/>
            <person name="Henrissat B."/>
            <person name="Roux C."/>
            <person name="Martin F."/>
            <person name="Corradi N."/>
        </authorList>
    </citation>
    <scope>NUCLEOTIDE SEQUENCE [LARGE SCALE GENOMIC DNA]</scope>
    <source>
        <strain evidence="2 3">DAOM 197198</strain>
    </source>
</reference>
<dbReference type="Proteomes" id="UP000018888">
    <property type="component" value="Unassembled WGS sequence"/>
</dbReference>
<keyword evidence="3" id="KW-1185">Reference proteome</keyword>
<evidence type="ECO:0000313" key="2">
    <source>
        <dbReference type="EMBL" id="POG62633.1"/>
    </source>
</evidence>
<evidence type="ECO:0000313" key="3">
    <source>
        <dbReference type="Proteomes" id="UP000018888"/>
    </source>
</evidence>
<name>A0A2P4PB74_RHIID</name>
<dbReference type="InterPro" id="IPR015943">
    <property type="entry name" value="WD40/YVTN_repeat-like_dom_sf"/>
</dbReference>
<dbReference type="PANTHER" id="PTHR45589:SF1">
    <property type="entry name" value="WD REPEAT DOMAIN 62, ISOFORM G"/>
    <property type="match status" value="1"/>
</dbReference>
<reference evidence="2 3" key="1">
    <citation type="journal article" date="2013" name="Proc. Natl. Acad. Sci. U.S.A.">
        <title>Genome of an arbuscular mycorrhizal fungus provides insight into the oldest plant symbiosis.</title>
        <authorList>
            <person name="Tisserant E."/>
            <person name="Malbreil M."/>
            <person name="Kuo A."/>
            <person name="Kohler A."/>
            <person name="Symeonidi A."/>
            <person name="Balestrini R."/>
            <person name="Charron P."/>
            <person name="Duensing N."/>
            <person name="Frei Dit Frey N."/>
            <person name="Gianinazzi-Pearson V."/>
            <person name="Gilbert L.B."/>
            <person name="Handa Y."/>
            <person name="Herr J.R."/>
            <person name="Hijri M."/>
            <person name="Koul R."/>
            <person name="Kawaguchi M."/>
            <person name="Krajinski F."/>
            <person name="Lammers P.J."/>
            <person name="Masclaux F.G."/>
            <person name="Murat C."/>
            <person name="Morin E."/>
            <person name="Ndikumana S."/>
            <person name="Pagni M."/>
            <person name="Petitpierre D."/>
            <person name="Requena N."/>
            <person name="Rosikiewicz P."/>
            <person name="Riley R."/>
            <person name="Saito K."/>
            <person name="San Clemente H."/>
            <person name="Shapiro H."/>
            <person name="van Tuinen D."/>
            <person name="Becard G."/>
            <person name="Bonfante P."/>
            <person name="Paszkowski U."/>
            <person name="Shachar-Hill Y.Y."/>
            <person name="Tuskan G.A."/>
            <person name="Young P.W."/>
            <person name="Sanders I.R."/>
            <person name="Henrissat B."/>
            <person name="Rensing S.A."/>
            <person name="Grigoriev I.V."/>
            <person name="Corradi N."/>
            <person name="Roux C."/>
            <person name="Martin F."/>
        </authorList>
    </citation>
    <scope>NUCLEOTIDE SEQUENCE [LARGE SCALE GENOMIC DNA]</scope>
    <source>
        <strain evidence="2 3">DAOM 197198</strain>
    </source>
</reference>